<evidence type="ECO:0008006" key="6">
    <source>
        <dbReference type="Google" id="ProtNLM"/>
    </source>
</evidence>
<evidence type="ECO:0000256" key="3">
    <source>
        <dbReference type="SAM" id="Phobius"/>
    </source>
</evidence>
<protein>
    <recommendedName>
        <fullName evidence="6">C3H1-type domain-containing protein</fullName>
    </recommendedName>
</protein>
<feature type="coiled-coil region" evidence="1">
    <location>
        <begin position="314"/>
        <end position="357"/>
    </location>
</feature>
<feature type="transmembrane region" description="Helical" evidence="3">
    <location>
        <begin position="927"/>
        <end position="946"/>
    </location>
</feature>
<keyword evidence="5" id="KW-1185">Reference proteome</keyword>
<keyword evidence="3" id="KW-0472">Membrane</keyword>
<comment type="caution">
    <text evidence="4">The sequence shown here is derived from an EMBL/GenBank/DDBJ whole genome shotgun (WGS) entry which is preliminary data.</text>
</comment>
<organism evidence="4 5">
    <name type="scientific">Symbiodinium necroappetens</name>
    <dbReference type="NCBI Taxonomy" id="1628268"/>
    <lineage>
        <taxon>Eukaryota</taxon>
        <taxon>Sar</taxon>
        <taxon>Alveolata</taxon>
        <taxon>Dinophyceae</taxon>
        <taxon>Suessiales</taxon>
        <taxon>Symbiodiniaceae</taxon>
        <taxon>Symbiodinium</taxon>
    </lineage>
</organism>
<feature type="non-terminal residue" evidence="4">
    <location>
        <position position="1206"/>
    </location>
</feature>
<keyword evidence="3" id="KW-1133">Transmembrane helix</keyword>
<feature type="compositionally biased region" description="Acidic residues" evidence="2">
    <location>
        <begin position="752"/>
        <end position="761"/>
    </location>
</feature>
<feature type="non-terminal residue" evidence="4">
    <location>
        <position position="1"/>
    </location>
</feature>
<feature type="transmembrane region" description="Helical" evidence="3">
    <location>
        <begin position="958"/>
        <end position="981"/>
    </location>
</feature>
<dbReference type="EMBL" id="CAJNJA010102785">
    <property type="protein sequence ID" value="CAE7944993.1"/>
    <property type="molecule type" value="Genomic_DNA"/>
</dbReference>
<feature type="transmembrane region" description="Helical" evidence="3">
    <location>
        <begin position="1017"/>
        <end position="1038"/>
    </location>
</feature>
<feature type="transmembrane region" description="Helical" evidence="3">
    <location>
        <begin position="993"/>
        <end position="1011"/>
    </location>
</feature>
<reference evidence="4" key="1">
    <citation type="submission" date="2021-02" db="EMBL/GenBank/DDBJ databases">
        <authorList>
            <person name="Dougan E. K."/>
            <person name="Rhodes N."/>
            <person name="Thang M."/>
            <person name="Chan C."/>
        </authorList>
    </citation>
    <scope>NUCLEOTIDE SEQUENCE</scope>
</reference>
<feature type="region of interest" description="Disordered" evidence="2">
    <location>
        <begin position="733"/>
        <end position="763"/>
    </location>
</feature>
<evidence type="ECO:0000313" key="4">
    <source>
        <dbReference type="EMBL" id="CAE7944993.1"/>
    </source>
</evidence>
<keyword evidence="1" id="KW-0175">Coiled coil</keyword>
<dbReference type="Proteomes" id="UP000601435">
    <property type="component" value="Unassembled WGS sequence"/>
</dbReference>
<gene>
    <name evidence="4" type="ORF">SNEC2469_LOCUS35466</name>
</gene>
<proteinExistence type="predicted"/>
<accession>A0A813CKM0</accession>
<sequence>ENEPVEAEAPQLDSARSVGSGESPAQSSKNSDNASFGQMKLVIKNTFIGGYDEEPDEDPPRTLARSASDSKLDCTSSASSVLFWYPQRKDSMSRSNSSVMSRSDAEDIEDSHLIEHGPAGPYHMVYGRSRATEGSRQSMRPPQDFLRQRPFSGTDMPNHVPAPDDLGVPHSRLSMEHAHRPPGNFFGASMPRPPGMFDGSLQQFAAAQPNLQGGMTGQAPGNYTGDMLPQEGTGLLDMDLVKMQAELQKLTATRAGSSHQHPELAQMPMSSSTDAAFRISNFPVPKSDFMAQAVAPGGDLQLQPGGPSSASANVAEQQLHHQLLESQMQQLQLQQQMQQLQVQTQRLQQQLAGQQNTGVSQPSDEDALLSQIPFNDEGERASLGSRLHPDNCNPCIFWFKDKTFCNKGIICDFCHFRHPGQKNKRIRPSKNTRLQMRAAQAARGGAEISGEMRGDATNLSFFLTEGGEELAALSQSDIFQQVEVLCVALRSSAARRQPAMLVCSDGQLFQAGGSASVDLSFAELTSILPCAEMPWIGEQMLKAAEQHVNVARLAEQSSKSSHDAMLSAQQQLAAKDAAAQSADFLAKQPDAEAAIQKELHKAREWAAQAQAYSKHAQQTAAELRKLPQEAAASVGKAVEEEVQKEAYMAAERRAAGPVESEQAQAERLAAEQAAAAEPYKQAVERAQQNVQLSLAHSQAAANAVDRLAEESQAMARKAQALQDEGAALPAQQAMLKAHQRMKQDMQPSQSEEASEASDEEESSWKWSELSPLVLTAALPEGVPSRELCTRLRWVRLFWWLALLVFYASVLLLASTDRELSSALRQEAVEELFPDWNKAAERMKEGMKTPELKDRAQHGGSEAFEKLYLLRKAALFSPFWPMAQLGGSDLASSSREYVRLLTKPMLTSSMFGCQHEDWALAFARWNVAYVWALFVEHLLFWLLQGIGQLLTLRLVSLTIGVIFTLLDFLFCAVLNWCSWYCVVKRLGFCGRVGYLCWALVYACLNVGRLGAVTRDVSYWIYILMLVPAAYMIVALIQLFRGELLHVDDVASTLTIFNDRCRDQSFVSTSMKAVWECKLFDVVVNRLSGAEWDPAMNRNLPDSDSDNVFGTGKKGIFETKVNDASKELANERRRAMQTICSDIFFQNHVAIGDDPKKVPWGNVTAFDEEVVNKATAGSGLHPDFDFFPNRGHGQTAITQRLVQLHKDA</sequence>
<feature type="compositionally biased region" description="Polar residues" evidence="2">
    <location>
        <begin position="23"/>
        <end position="36"/>
    </location>
</feature>
<dbReference type="OrthoDB" id="436559at2759"/>
<feature type="transmembrane region" description="Helical" evidence="3">
    <location>
        <begin position="796"/>
        <end position="814"/>
    </location>
</feature>
<evidence type="ECO:0000313" key="5">
    <source>
        <dbReference type="Proteomes" id="UP000601435"/>
    </source>
</evidence>
<evidence type="ECO:0000256" key="2">
    <source>
        <dbReference type="SAM" id="MobiDB-lite"/>
    </source>
</evidence>
<dbReference type="AlphaFoldDB" id="A0A813CKM0"/>
<name>A0A813CKM0_9DINO</name>
<evidence type="ECO:0000256" key="1">
    <source>
        <dbReference type="SAM" id="Coils"/>
    </source>
</evidence>
<feature type="region of interest" description="Disordered" evidence="2">
    <location>
        <begin position="1"/>
        <end position="73"/>
    </location>
</feature>
<keyword evidence="3" id="KW-0812">Transmembrane</keyword>